<dbReference type="Gene3D" id="3.10.450.50">
    <property type="match status" value="1"/>
</dbReference>
<accession>A0ABR3VHW2</accession>
<name>A0ABR3VHW2_HUMIN</name>
<gene>
    <name evidence="7" type="ORF">VTJ49DRAFT_7018</name>
</gene>
<evidence type="ECO:0000256" key="2">
    <source>
        <dbReference type="ARBA" id="ARBA00022448"/>
    </source>
</evidence>
<evidence type="ECO:0000256" key="6">
    <source>
        <dbReference type="SAM" id="Phobius"/>
    </source>
</evidence>
<proteinExistence type="predicted"/>
<dbReference type="Pfam" id="PF07690">
    <property type="entry name" value="MFS_1"/>
    <property type="match status" value="1"/>
</dbReference>
<dbReference type="InterPro" id="IPR032710">
    <property type="entry name" value="NTF2-like_dom_sf"/>
</dbReference>
<organism evidence="7 8">
    <name type="scientific">Humicola insolens</name>
    <name type="common">Soft-rot fungus</name>
    <dbReference type="NCBI Taxonomy" id="85995"/>
    <lineage>
        <taxon>Eukaryota</taxon>
        <taxon>Fungi</taxon>
        <taxon>Dikarya</taxon>
        <taxon>Ascomycota</taxon>
        <taxon>Pezizomycotina</taxon>
        <taxon>Sordariomycetes</taxon>
        <taxon>Sordariomycetidae</taxon>
        <taxon>Sordariales</taxon>
        <taxon>Chaetomiaceae</taxon>
        <taxon>Mycothermus</taxon>
    </lineage>
</organism>
<keyword evidence="2" id="KW-0813">Transport</keyword>
<feature type="transmembrane region" description="Helical" evidence="6">
    <location>
        <begin position="717"/>
        <end position="737"/>
    </location>
</feature>
<feature type="transmembrane region" description="Helical" evidence="6">
    <location>
        <begin position="475"/>
        <end position="494"/>
    </location>
</feature>
<evidence type="ECO:0000256" key="5">
    <source>
        <dbReference type="ARBA" id="ARBA00023136"/>
    </source>
</evidence>
<feature type="transmembrane region" description="Helical" evidence="6">
    <location>
        <begin position="444"/>
        <end position="463"/>
    </location>
</feature>
<feature type="transmembrane region" description="Helical" evidence="6">
    <location>
        <begin position="620"/>
        <end position="640"/>
    </location>
</feature>
<evidence type="ECO:0000256" key="3">
    <source>
        <dbReference type="ARBA" id="ARBA00022692"/>
    </source>
</evidence>
<keyword evidence="3 6" id="KW-0812">Transmembrane</keyword>
<feature type="transmembrane region" description="Helical" evidence="6">
    <location>
        <begin position="646"/>
        <end position="670"/>
    </location>
</feature>
<dbReference type="InterPro" id="IPR036259">
    <property type="entry name" value="MFS_trans_sf"/>
</dbReference>
<dbReference type="EMBL" id="JAZGSY010000074">
    <property type="protein sequence ID" value="KAL1841463.1"/>
    <property type="molecule type" value="Genomic_DNA"/>
</dbReference>
<dbReference type="PANTHER" id="PTHR43791">
    <property type="entry name" value="PERMEASE-RELATED"/>
    <property type="match status" value="1"/>
</dbReference>
<evidence type="ECO:0000313" key="8">
    <source>
        <dbReference type="Proteomes" id="UP001583172"/>
    </source>
</evidence>
<keyword evidence="5 6" id="KW-0472">Membrane</keyword>
<dbReference type="PANTHER" id="PTHR43791:SF29">
    <property type="entry name" value="MAJOR FACILITATOR SUPERFAMILY (MFS) PROFILE DOMAIN-CONTAINING PROTEIN"/>
    <property type="match status" value="1"/>
</dbReference>
<dbReference type="Proteomes" id="UP001583172">
    <property type="component" value="Unassembled WGS sequence"/>
</dbReference>
<dbReference type="SUPFAM" id="SSF54427">
    <property type="entry name" value="NTF2-like"/>
    <property type="match status" value="1"/>
</dbReference>
<comment type="subcellular location">
    <subcellularLocation>
        <location evidence="1">Membrane</location>
        <topology evidence="1">Multi-pass membrane protein</topology>
    </subcellularLocation>
</comment>
<keyword evidence="4 6" id="KW-1133">Transmembrane helix</keyword>
<keyword evidence="8" id="KW-1185">Reference proteome</keyword>
<comment type="caution">
    <text evidence="7">The sequence shown here is derived from an EMBL/GenBank/DDBJ whole genome shotgun (WGS) entry which is preliminary data.</text>
</comment>
<feature type="transmembrane region" description="Helical" evidence="6">
    <location>
        <begin position="588"/>
        <end position="608"/>
    </location>
</feature>
<evidence type="ECO:0000256" key="4">
    <source>
        <dbReference type="ARBA" id="ARBA00022989"/>
    </source>
</evidence>
<dbReference type="Gene3D" id="1.20.1250.20">
    <property type="entry name" value="MFS general substrate transporter like domains"/>
    <property type="match status" value="1"/>
</dbReference>
<sequence>MATTEIQNPPEEPATPELPDYVLDQDAVLKDVNAKWRHGRAPDYSRTRKIFNETKKCSHTAGSLPDLVEKLVKNWEIEASYKMDLSDWRTIDKTCYTFSVNGGEPQPAEHMLKVGTYNALIAPNEFYCPAHSSFDASHKTFKRMMPTFAWEVLEVYSGPPKVAFKWRHWGVMKEDYSGVNDKGEKVIIKAHGGLIDIEGIAVAEVNDKLQIKSIEVFYDPMNDKSLPPNLDLTKQRASYDITSLNSALSIEEAESIPLLGSPSQSPNPFLDPDVAKHWREVYERAQYECRHVFDPDLTWTKEEEQDLIGKVDWRICTWACVMFFALQVDRANLHQALSDNMLDDLGLTTDDYNHGNVVFLMCFLLAELPSQLVSKKLGPDRWIPMQIVAWSVVAISQCLLDSRAGFLITRGLLGVLEGGFIPIIVLWLSYFYTSRELPIRLSYFWMMLSVTSIITSLLAFALLRLRGVYGWAGWRWLFLGEGLLTLAIGLASFINMPASVVQTKTRFYPRGWFSDREAAIAVNRVLRDDPSKGDMHNREAITPRRLWEVLGEFDLWPLYVLGLVAFIPQGPVSAYLTLTLRSLGFDPFTTNLLTIPATVFHICTLLLVTRISEWLNQRALVAVWQNLWTLPCIIALRFWSGVVDDAWGTFALITVLLSYPYCHAIIAAWVSRNANNVGTRTIATALYNISVQLGGVVHSHIYRDDDKPYYRRGNTRLLIINVFSIFLFLATKAYYVARNRAKEARWRAMSDEERARYLHESEDKGCRRLDFRFAH</sequence>
<dbReference type="InterPro" id="IPR011701">
    <property type="entry name" value="MFS"/>
</dbReference>
<evidence type="ECO:0000256" key="1">
    <source>
        <dbReference type="ARBA" id="ARBA00004141"/>
    </source>
</evidence>
<reference evidence="7 8" key="1">
    <citation type="journal article" date="2024" name="Commun. Biol.">
        <title>Comparative genomic analysis of thermophilic fungi reveals convergent evolutionary adaptations and gene losses.</title>
        <authorList>
            <person name="Steindorff A.S."/>
            <person name="Aguilar-Pontes M.V."/>
            <person name="Robinson A.J."/>
            <person name="Andreopoulos B."/>
            <person name="LaButti K."/>
            <person name="Kuo A."/>
            <person name="Mondo S."/>
            <person name="Riley R."/>
            <person name="Otillar R."/>
            <person name="Haridas S."/>
            <person name="Lipzen A."/>
            <person name="Grimwood J."/>
            <person name="Schmutz J."/>
            <person name="Clum A."/>
            <person name="Reid I.D."/>
            <person name="Moisan M.C."/>
            <person name="Butler G."/>
            <person name="Nguyen T.T.M."/>
            <person name="Dewar K."/>
            <person name="Conant G."/>
            <person name="Drula E."/>
            <person name="Henrissat B."/>
            <person name="Hansel C."/>
            <person name="Singer S."/>
            <person name="Hutchinson M.I."/>
            <person name="de Vries R.P."/>
            <person name="Natvig D.O."/>
            <person name="Powell A.J."/>
            <person name="Tsang A."/>
            <person name="Grigoriev I.V."/>
        </authorList>
    </citation>
    <scope>NUCLEOTIDE SEQUENCE [LARGE SCALE GENOMIC DNA]</scope>
    <source>
        <strain evidence="7 8">CBS 620.91</strain>
    </source>
</reference>
<feature type="transmembrane region" description="Helical" evidence="6">
    <location>
        <begin position="682"/>
        <end position="702"/>
    </location>
</feature>
<feature type="transmembrane region" description="Helical" evidence="6">
    <location>
        <begin position="412"/>
        <end position="432"/>
    </location>
</feature>
<dbReference type="SUPFAM" id="SSF103473">
    <property type="entry name" value="MFS general substrate transporter"/>
    <property type="match status" value="1"/>
</dbReference>
<evidence type="ECO:0000313" key="7">
    <source>
        <dbReference type="EMBL" id="KAL1841463.1"/>
    </source>
</evidence>
<evidence type="ECO:0008006" key="9">
    <source>
        <dbReference type="Google" id="ProtNLM"/>
    </source>
</evidence>
<protein>
    <recommendedName>
        <fullName evidence="9">Allantoate permease</fullName>
    </recommendedName>
</protein>